<dbReference type="Pfam" id="PF00989">
    <property type="entry name" value="PAS"/>
    <property type="match status" value="1"/>
</dbReference>
<dbReference type="SMART" id="SM00052">
    <property type="entry name" value="EAL"/>
    <property type="match status" value="1"/>
</dbReference>
<accession>A0ABT4JTH9</accession>
<organism evidence="5 6">
    <name type="scientific">Marinomonas phaeophyticola</name>
    <dbReference type="NCBI Taxonomy" id="3004091"/>
    <lineage>
        <taxon>Bacteria</taxon>
        <taxon>Pseudomonadati</taxon>
        <taxon>Pseudomonadota</taxon>
        <taxon>Gammaproteobacteria</taxon>
        <taxon>Oceanospirillales</taxon>
        <taxon>Oceanospirillaceae</taxon>
        <taxon>Marinomonas</taxon>
    </lineage>
</organism>
<keyword evidence="1" id="KW-0472">Membrane</keyword>
<dbReference type="CDD" id="cd01948">
    <property type="entry name" value="EAL"/>
    <property type="match status" value="1"/>
</dbReference>
<feature type="domain" description="PAS" evidence="2">
    <location>
        <begin position="254"/>
        <end position="324"/>
    </location>
</feature>
<keyword evidence="1" id="KW-1133">Transmembrane helix</keyword>
<evidence type="ECO:0000259" key="2">
    <source>
        <dbReference type="PROSITE" id="PS50112"/>
    </source>
</evidence>
<dbReference type="CDD" id="cd01949">
    <property type="entry name" value="GGDEF"/>
    <property type="match status" value="1"/>
</dbReference>
<dbReference type="Pfam" id="PF00563">
    <property type="entry name" value="EAL"/>
    <property type="match status" value="1"/>
</dbReference>
<dbReference type="EMBL" id="JAPUBN010000013">
    <property type="protein sequence ID" value="MCZ2721689.1"/>
    <property type="molecule type" value="Genomic_DNA"/>
</dbReference>
<dbReference type="InterPro" id="IPR000160">
    <property type="entry name" value="GGDEF_dom"/>
</dbReference>
<dbReference type="RefSeq" id="WP_269124660.1">
    <property type="nucleotide sequence ID" value="NZ_JAPUBN010000013.1"/>
</dbReference>
<feature type="domain" description="GGDEF" evidence="4">
    <location>
        <begin position="407"/>
        <end position="544"/>
    </location>
</feature>
<proteinExistence type="predicted"/>
<dbReference type="Gene3D" id="3.30.450.20">
    <property type="entry name" value="PAS domain"/>
    <property type="match status" value="1"/>
</dbReference>
<keyword evidence="6" id="KW-1185">Reference proteome</keyword>
<dbReference type="Gene3D" id="3.20.20.450">
    <property type="entry name" value="EAL domain"/>
    <property type="match status" value="1"/>
</dbReference>
<dbReference type="InterPro" id="IPR052155">
    <property type="entry name" value="Biofilm_reg_signaling"/>
</dbReference>
<dbReference type="NCBIfam" id="TIGR00229">
    <property type="entry name" value="sensory_box"/>
    <property type="match status" value="1"/>
</dbReference>
<feature type="domain" description="EAL" evidence="3">
    <location>
        <begin position="553"/>
        <end position="807"/>
    </location>
</feature>
<feature type="transmembrane region" description="Helical" evidence="1">
    <location>
        <begin position="173"/>
        <end position="195"/>
    </location>
</feature>
<dbReference type="PANTHER" id="PTHR44757:SF2">
    <property type="entry name" value="BIOFILM ARCHITECTURE MAINTENANCE PROTEIN MBAA"/>
    <property type="match status" value="1"/>
</dbReference>
<evidence type="ECO:0000313" key="5">
    <source>
        <dbReference type="EMBL" id="MCZ2721689.1"/>
    </source>
</evidence>
<protein>
    <submittedName>
        <fullName evidence="5">EAL domain-containing protein</fullName>
    </submittedName>
</protein>
<dbReference type="PROSITE" id="PS50112">
    <property type="entry name" value="PAS"/>
    <property type="match status" value="1"/>
</dbReference>
<dbReference type="PANTHER" id="PTHR44757">
    <property type="entry name" value="DIGUANYLATE CYCLASE DGCP"/>
    <property type="match status" value="1"/>
</dbReference>
<evidence type="ECO:0000256" key="1">
    <source>
        <dbReference type="SAM" id="Phobius"/>
    </source>
</evidence>
<dbReference type="SUPFAM" id="SSF55073">
    <property type="entry name" value="Nucleotide cyclase"/>
    <property type="match status" value="1"/>
</dbReference>
<dbReference type="InterPro" id="IPR013767">
    <property type="entry name" value="PAS_fold"/>
</dbReference>
<dbReference type="InterPro" id="IPR000014">
    <property type="entry name" value="PAS"/>
</dbReference>
<dbReference type="PROSITE" id="PS50883">
    <property type="entry name" value="EAL"/>
    <property type="match status" value="1"/>
</dbReference>
<dbReference type="SMART" id="SM00091">
    <property type="entry name" value="PAS"/>
    <property type="match status" value="1"/>
</dbReference>
<dbReference type="InterPro" id="IPR029787">
    <property type="entry name" value="Nucleotide_cyclase"/>
</dbReference>
<dbReference type="Proteomes" id="UP001149719">
    <property type="component" value="Unassembled WGS sequence"/>
</dbReference>
<dbReference type="Gene3D" id="3.30.70.270">
    <property type="match status" value="1"/>
</dbReference>
<dbReference type="InterPro" id="IPR001633">
    <property type="entry name" value="EAL_dom"/>
</dbReference>
<dbReference type="CDD" id="cd00130">
    <property type="entry name" value="PAS"/>
    <property type="match status" value="1"/>
</dbReference>
<dbReference type="InterPro" id="IPR035919">
    <property type="entry name" value="EAL_sf"/>
</dbReference>
<keyword evidence="1" id="KW-0812">Transmembrane</keyword>
<gene>
    <name evidence="5" type="ORF">O1D97_08490</name>
</gene>
<dbReference type="SUPFAM" id="SSF141868">
    <property type="entry name" value="EAL domain-like"/>
    <property type="match status" value="1"/>
</dbReference>
<sequence length="807" mass="90990">MHLLKNLEELSFVLLVSRLSSVGIQQYEKKLSIKVAGKLAIMLLTALFIATLGSYIYADKRATYEYESRLIVLDKELEVYADLISDPVWRFDYKTVESILSILISQPDILNVVVVDDKEQKVLDLLTQDLHADVLISYSIPIVFPAPDVDKNIGRLIVDIGNYSLREKRKETLFDLISLSIGIFFLLSIVSWFFVKLVVSKPLNAILIAISESKNSDHFCNVEHAANDEFGIVISEYNNLQKRLQSQHHILSESGKRLTTLYNATPSILFSLSLDGDIIEANDYFIDYFGLSRERAINQPFLNFIDLDHFDIYRELLSPLLVENEVHEIFVMVRADDESRPVLLDAKLHFEDGSQKVLAVMTDISGLINTQKELDYQATHDFLTGLLNRFGFQNLVEKTLLDCSKSDAYALIMIDLDHFKSINDIFGHQIGDSIIKILSKRIVNDLPVDSVAARLGGDEFAVLVKTQSQGIATGTDVSKVCNRILSCLSQSILIEKRTMNLSGSLGISYYPKDATSVNELLRNADIAMYRAKQMGRGTEYIYEQSLQHEITEKARFEVLLRRALEDDLILVYYQPIIDLKTQSIVGAEALVRIKDPDTGSVVFPDSFISIAEDTGLITQLGEKVLQTAVLDIQKLRNKFNQDFYISVNFSNRQFQQEGLLDLVKDILELSGLPPSSLLVELTESLLIQNNSQSRHVLTSLHDLGCKLAIDDFGTGYSALSYLNQFPIDILKIDRSFIEKCESNLTDQSLVVAILNMSQGLGMKVVAEGIENEFQKAFLLSKGCNLGQGYLYSRPIPFDDFSTYLEQY</sequence>
<dbReference type="NCBIfam" id="TIGR00254">
    <property type="entry name" value="GGDEF"/>
    <property type="match status" value="1"/>
</dbReference>
<dbReference type="SMART" id="SM00267">
    <property type="entry name" value="GGDEF"/>
    <property type="match status" value="1"/>
</dbReference>
<feature type="transmembrane region" description="Helical" evidence="1">
    <location>
        <begin position="39"/>
        <end position="58"/>
    </location>
</feature>
<evidence type="ECO:0000259" key="4">
    <source>
        <dbReference type="PROSITE" id="PS50887"/>
    </source>
</evidence>
<dbReference type="PROSITE" id="PS50887">
    <property type="entry name" value="GGDEF"/>
    <property type="match status" value="1"/>
</dbReference>
<dbReference type="InterPro" id="IPR035965">
    <property type="entry name" value="PAS-like_dom_sf"/>
</dbReference>
<evidence type="ECO:0000313" key="6">
    <source>
        <dbReference type="Proteomes" id="UP001149719"/>
    </source>
</evidence>
<name>A0ABT4JTH9_9GAMM</name>
<reference evidence="5" key="1">
    <citation type="submission" date="2022-12" db="EMBL/GenBank/DDBJ databases">
        <title>Marinomonas 15G1-11 sp. nov, isolated from marine algae.</title>
        <authorList>
            <person name="Butt M."/>
            <person name="Choi D.G."/>
            <person name="Kim J.M."/>
            <person name="Lee J.K."/>
            <person name="Baek J.H."/>
            <person name="Jeon C.O."/>
        </authorList>
    </citation>
    <scope>NUCLEOTIDE SEQUENCE</scope>
    <source>
        <strain evidence="5">15G1-11</strain>
    </source>
</reference>
<dbReference type="Pfam" id="PF00990">
    <property type="entry name" value="GGDEF"/>
    <property type="match status" value="1"/>
</dbReference>
<comment type="caution">
    <text evidence="5">The sequence shown here is derived from an EMBL/GenBank/DDBJ whole genome shotgun (WGS) entry which is preliminary data.</text>
</comment>
<dbReference type="SUPFAM" id="SSF55785">
    <property type="entry name" value="PYP-like sensor domain (PAS domain)"/>
    <property type="match status" value="1"/>
</dbReference>
<evidence type="ECO:0000259" key="3">
    <source>
        <dbReference type="PROSITE" id="PS50883"/>
    </source>
</evidence>
<dbReference type="InterPro" id="IPR043128">
    <property type="entry name" value="Rev_trsase/Diguanyl_cyclase"/>
</dbReference>